<sequence length="163" mass="18657">MQRKILICRHAETEEPYPLQPDFERELTLHGSQQARDTGAWLREKFGKVDKIVASPAKRVSHTARIIASRLYFDLEKISYVPDLYNAKEHELLKCLSELPEDVKSILLIGHNPGITKLVREITHKMIGYLEPAEVASIDISLETWDQLYFSKGNLIGTTNQEV</sequence>
<proteinExistence type="predicted"/>
<comment type="caution">
    <text evidence="2">The sequence shown here is derived from an EMBL/GenBank/DDBJ whole genome shotgun (WGS) entry which is preliminary data.</text>
</comment>
<gene>
    <name evidence="2" type="ORF">H8S84_03290</name>
</gene>
<dbReference type="CDD" id="cd07067">
    <property type="entry name" value="HP_PGM_like"/>
    <property type="match status" value="1"/>
</dbReference>
<evidence type="ECO:0000313" key="3">
    <source>
        <dbReference type="Proteomes" id="UP000603640"/>
    </source>
</evidence>
<keyword evidence="1" id="KW-0378">Hydrolase</keyword>
<evidence type="ECO:0000313" key="2">
    <source>
        <dbReference type="EMBL" id="MBC5991856.1"/>
    </source>
</evidence>
<name>A0A923SIN6_9BACT</name>
<evidence type="ECO:0000256" key="1">
    <source>
        <dbReference type="ARBA" id="ARBA00022801"/>
    </source>
</evidence>
<dbReference type="GO" id="GO:0016787">
    <property type="term" value="F:hydrolase activity"/>
    <property type="evidence" value="ECO:0007669"/>
    <property type="project" value="UniProtKB-KW"/>
</dbReference>
<dbReference type="AlphaFoldDB" id="A0A923SIN6"/>
<dbReference type="InterPro" id="IPR029033">
    <property type="entry name" value="His_PPase_superfam"/>
</dbReference>
<dbReference type="InterPro" id="IPR051021">
    <property type="entry name" value="Mito_Ser/Thr_phosphatase"/>
</dbReference>
<dbReference type="Gene3D" id="3.40.50.1240">
    <property type="entry name" value="Phosphoglycerate mutase-like"/>
    <property type="match status" value="1"/>
</dbReference>
<dbReference type="PANTHER" id="PTHR20935">
    <property type="entry name" value="PHOSPHOGLYCERATE MUTASE-RELATED"/>
    <property type="match status" value="1"/>
</dbReference>
<dbReference type="SUPFAM" id="SSF53254">
    <property type="entry name" value="Phosphoglycerate mutase-like"/>
    <property type="match status" value="1"/>
</dbReference>
<organism evidence="2 3">
    <name type="scientific">Pontibacter cellulosilyticus</name>
    <dbReference type="NCBI Taxonomy" id="1720253"/>
    <lineage>
        <taxon>Bacteria</taxon>
        <taxon>Pseudomonadati</taxon>
        <taxon>Bacteroidota</taxon>
        <taxon>Cytophagia</taxon>
        <taxon>Cytophagales</taxon>
        <taxon>Hymenobacteraceae</taxon>
        <taxon>Pontibacter</taxon>
    </lineage>
</organism>
<dbReference type="RefSeq" id="WP_187065837.1">
    <property type="nucleotide sequence ID" value="NZ_JACRVF010000001.1"/>
</dbReference>
<keyword evidence="3" id="KW-1185">Reference proteome</keyword>
<dbReference type="InterPro" id="IPR013078">
    <property type="entry name" value="His_Pase_superF_clade-1"/>
</dbReference>
<dbReference type="Pfam" id="PF00300">
    <property type="entry name" value="His_Phos_1"/>
    <property type="match status" value="1"/>
</dbReference>
<protein>
    <submittedName>
        <fullName evidence="2">Histidine phosphatase family protein</fullName>
    </submittedName>
</protein>
<accession>A0A923SIN6</accession>
<dbReference type="EMBL" id="JACRVF010000001">
    <property type="protein sequence ID" value="MBC5991856.1"/>
    <property type="molecule type" value="Genomic_DNA"/>
</dbReference>
<dbReference type="PANTHER" id="PTHR20935:SF1">
    <property type="entry name" value="SLL1549 PROTEIN"/>
    <property type="match status" value="1"/>
</dbReference>
<reference evidence="2" key="1">
    <citation type="submission" date="2020-08" db="EMBL/GenBank/DDBJ databases">
        <title>Pontibacter sp. SD6 16S ribosomal RNA gene Genome sequencing and assembly.</title>
        <authorList>
            <person name="Kang M."/>
        </authorList>
    </citation>
    <scope>NUCLEOTIDE SEQUENCE</scope>
    <source>
        <strain evidence="2">SD6</strain>
    </source>
</reference>
<dbReference type="Proteomes" id="UP000603640">
    <property type="component" value="Unassembled WGS sequence"/>
</dbReference>